<reference evidence="2 3" key="1">
    <citation type="submission" date="2024-01" db="EMBL/GenBank/DDBJ databases">
        <title>A telomere-to-telomere, gap-free genome of sweet tea (Lithocarpus litseifolius).</title>
        <authorList>
            <person name="Zhou J."/>
        </authorList>
    </citation>
    <scope>NUCLEOTIDE SEQUENCE [LARGE SCALE GENOMIC DNA]</scope>
    <source>
        <strain evidence="2">Zhou-2022a</strain>
        <tissue evidence="2">Leaf</tissue>
    </source>
</reference>
<evidence type="ECO:0000313" key="3">
    <source>
        <dbReference type="Proteomes" id="UP001459277"/>
    </source>
</evidence>
<feature type="coiled-coil region" evidence="1">
    <location>
        <begin position="25"/>
        <end position="94"/>
    </location>
</feature>
<dbReference type="Gene3D" id="1.10.287.1490">
    <property type="match status" value="1"/>
</dbReference>
<protein>
    <submittedName>
        <fullName evidence="2">Uncharacterized protein</fullName>
    </submittedName>
</protein>
<dbReference type="Proteomes" id="UP001459277">
    <property type="component" value="Unassembled WGS sequence"/>
</dbReference>
<accession>A0AAW2E159</accession>
<sequence>MSKFMAAFRLGTKLDKEKIKLDTKVHAMEKEISKRARERLELEDKANHLESEVKELKNLAEELRTDIDKKESCLDHLRKKNDELSYSMSKAKDKAIKEVKAFNAYAKLLNETYTTGFEDFHLDACEAFPGVDFDSIKLPMGFGCRFHTFAILGLTFKGFWKLVVYPLSWTS</sequence>
<name>A0AAW2E159_9ROSI</name>
<dbReference type="AlphaFoldDB" id="A0AAW2E159"/>
<dbReference type="EMBL" id="JAZDWU010000001">
    <property type="protein sequence ID" value="KAL0015458.1"/>
    <property type="molecule type" value="Genomic_DNA"/>
</dbReference>
<organism evidence="2 3">
    <name type="scientific">Lithocarpus litseifolius</name>
    <dbReference type="NCBI Taxonomy" id="425828"/>
    <lineage>
        <taxon>Eukaryota</taxon>
        <taxon>Viridiplantae</taxon>
        <taxon>Streptophyta</taxon>
        <taxon>Embryophyta</taxon>
        <taxon>Tracheophyta</taxon>
        <taxon>Spermatophyta</taxon>
        <taxon>Magnoliopsida</taxon>
        <taxon>eudicotyledons</taxon>
        <taxon>Gunneridae</taxon>
        <taxon>Pentapetalae</taxon>
        <taxon>rosids</taxon>
        <taxon>fabids</taxon>
        <taxon>Fagales</taxon>
        <taxon>Fagaceae</taxon>
        <taxon>Lithocarpus</taxon>
    </lineage>
</organism>
<evidence type="ECO:0000313" key="2">
    <source>
        <dbReference type="EMBL" id="KAL0015458.1"/>
    </source>
</evidence>
<evidence type="ECO:0000256" key="1">
    <source>
        <dbReference type="SAM" id="Coils"/>
    </source>
</evidence>
<keyword evidence="1" id="KW-0175">Coiled coil</keyword>
<comment type="caution">
    <text evidence="2">The sequence shown here is derived from an EMBL/GenBank/DDBJ whole genome shotgun (WGS) entry which is preliminary data.</text>
</comment>
<gene>
    <name evidence="2" type="ORF">SO802_002527</name>
</gene>
<keyword evidence="3" id="KW-1185">Reference proteome</keyword>
<proteinExistence type="predicted"/>